<dbReference type="GO" id="GO:0004521">
    <property type="term" value="F:RNA endonuclease activity"/>
    <property type="evidence" value="ECO:0007669"/>
    <property type="project" value="TreeGrafter"/>
</dbReference>
<feature type="region of interest" description="Disordered" evidence="1">
    <location>
        <begin position="21"/>
        <end position="64"/>
    </location>
</feature>
<feature type="domain" description="RNase NYN" evidence="2">
    <location>
        <begin position="90"/>
        <end position="240"/>
    </location>
</feature>
<dbReference type="PANTHER" id="PTHR12876:SF35">
    <property type="entry name" value="LD08718P-RELATED"/>
    <property type="match status" value="1"/>
</dbReference>
<dbReference type="OrthoDB" id="392925at2759"/>
<dbReference type="RefSeq" id="XP_030757072.1">
    <property type="nucleotide sequence ID" value="XM_030901212.1"/>
</dbReference>
<dbReference type="Gene3D" id="3.40.50.11980">
    <property type="match status" value="1"/>
</dbReference>
<sequence length="244" mass="28470">MVKDDDKLLEEKEKLKRHILKMLKDNSQRSRIGKKRKMDNSDEPKTKRMRLKDTKEETTDDEASTSIEENIQKYGKNFYCPKITKKKSGLRPVYIDGSNVAYCHGENEKFSVKGIQICVDYFLNRGHEVKAFVPHYRLRKGESSDPALLQELVDSKLVITTPTLYIEEQQRSPYDDWYIVQAAAANEGIVVSRDNFNDIIRWNPNLKTVVEQRRLVPTFVGDMLIFPVDPHGNRKNNLDQFLKY</sequence>
<dbReference type="Proteomes" id="UP000504635">
    <property type="component" value="Unplaced"/>
</dbReference>
<reference evidence="4" key="1">
    <citation type="submission" date="2025-08" db="UniProtKB">
        <authorList>
            <consortium name="RefSeq"/>
        </authorList>
    </citation>
    <scope>IDENTIFICATION</scope>
    <source>
        <tissue evidence="4">Gonads</tissue>
    </source>
</reference>
<dbReference type="InParanoid" id="A0A6J2Y024"/>
<dbReference type="GO" id="GO:0003729">
    <property type="term" value="F:mRNA binding"/>
    <property type="evidence" value="ECO:0007669"/>
    <property type="project" value="TreeGrafter"/>
</dbReference>
<dbReference type="Pfam" id="PF11977">
    <property type="entry name" value="RNase_Zc3h12a"/>
    <property type="match status" value="1"/>
</dbReference>
<organism evidence="3 4">
    <name type="scientific">Sitophilus oryzae</name>
    <name type="common">Rice weevil</name>
    <name type="synonym">Curculio oryzae</name>
    <dbReference type="NCBI Taxonomy" id="7048"/>
    <lineage>
        <taxon>Eukaryota</taxon>
        <taxon>Metazoa</taxon>
        <taxon>Ecdysozoa</taxon>
        <taxon>Arthropoda</taxon>
        <taxon>Hexapoda</taxon>
        <taxon>Insecta</taxon>
        <taxon>Pterygota</taxon>
        <taxon>Neoptera</taxon>
        <taxon>Endopterygota</taxon>
        <taxon>Coleoptera</taxon>
        <taxon>Polyphaga</taxon>
        <taxon>Cucujiformia</taxon>
        <taxon>Curculionidae</taxon>
        <taxon>Dryophthorinae</taxon>
        <taxon>Sitophilus</taxon>
    </lineage>
</organism>
<dbReference type="GeneID" id="115882943"/>
<dbReference type="PANTHER" id="PTHR12876">
    <property type="entry name" value="N4BP1-RELATED"/>
    <property type="match status" value="1"/>
</dbReference>
<keyword evidence="3" id="KW-1185">Reference proteome</keyword>
<dbReference type="AlphaFoldDB" id="A0A6J2Y024"/>
<dbReference type="GO" id="GO:0005634">
    <property type="term" value="C:nucleus"/>
    <property type="evidence" value="ECO:0007669"/>
    <property type="project" value="TreeGrafter"/>
</dbReference>
<feature type="compositionally biased region" description="Basic and acidic residues" evidence="1">
    <location>
        <begin position="38"/>
        <end position="57"/>
    </location>
</feature>
<evidence type="ECO:0000259" key="2">
    <source>
        <dbReference type="Pfam" id="PF11977"/>
    </source>
</evidence>
<dbReference type="KEGG" id="soy:115882943"/>
<dbReference type="InterPro" id="IPR021869">
    <property type="entry name" value="RNase_Zc3h12_NYN"/>
</dbReference>
<evidence type="ECO:0000256" key="1">
    <source>
        <dbReference type="SAM" id="MobiDB-lite"/>
    </source>
</evidence>
<protein>
    <submittedName>
        <fullName evidence="4">Probable ribonuclease ZC3H12D</fullName>
    </submittedName>
</protein>
<proteinExistence type="predicted"/>
<dbReference type="InterPro" id="IPR051101">
    <property type="entry name" value="ZC3H12/N4BP1_RNase_Reg"/>
</dbReference>
<accession>A0A6J2Y024</accession>
<dbReference type="FunFam" id="3.40.50.11980:FF:000001">
    <property type="entry name" value="ZC3H12A isoform 1"/>
    <property type="match status" value="1"/>
</dbReference>
<evidence type="ECO:0000313" key="3">
    <source>
        <dbReference type="Proteomes" id="UP000504635"/>
    </source>
</evidence>
<evidence type="ECO:0000313" key="4">
    <source>
        <dbReference type="RefSeq" id="XP_030757072.1"/>
    </source>
</evidence>
<dbReference type="GO" id="GO:0036464">
    <property type="term" value="C:cytoplasmic ribonucleoprotein granule"/>
    <property type="evidence" value="ECO:0007669"/>
    <property type="project" value="TreeGrafter"/>
</dbReference>
<name>A0A6J2Y024_SITOR</name>
<gene>
    <name evidence="4" type="primary">LOC115882943</name>
</gene>